<comment type="caution">
    <text evidence="1">The sequence shown here is derived from an EMBL/GenBank/DDBJ whole genome shotgun (WGS) entry which is preliminary data.</text>
</comment>
<keyword evidence="2" id="KW-1185">Reference proteome</keyword>
<evidence type="ECO:0000313" key="1">
    <source>
        <dbReference type="EMBL" id="KAK3708793.1"/>
    </source>
</evidence>
<reference evidence="1" key="1">
    <citation type="submission" date="2023-07" db="EMBL/GenBank/DDBJ databases">
        <title>Black Yeasts Isolated from many extreme environments.</title>
        <authorList>
            <person name="Coleine C."/>
            <person name="Stajich J.E."/>
            <person name="Selbmann L."/>
        </authorList>
    </citation>
    <scope>NUCLEOTIDE SEQUENCE</scope>
    <source>
        <strain evidence="1">CCFEE 5714</strain>
    </source>
</reference>
<dbReference type="Proteomes" id="UP001281147">
    <property type="component" value="Unassembled WGS sequence"/>
</dbReference>
<gene>
    <name evidence="1" type="ORF">LTR37_011314</name>
</gene>
<organism evidence="1 2">
    <name type="scientific">Vermiconidia calcicola</name>
    <dbReference type="NCBI Taxonomy" id="1690605"/>
    <lineage>
        <taxon>Eukaryota</taxon>
        <taxon>Fungi</taxon>
        <taxon>Dikarya</taxon>
        <taxon>Ascomycota</taxon>
        <taxon>Pezizomycotina</taxon>
        <taxon>Dothideomycetes</taxon>
        <taxon>Dothideomycetidae</taxon>
        <taxon>Mycosphaerellales</taxon>
        <taxon>Extremaceae</taxon>
        <taxon>Vermiconidia</taxon>
    </lineage>
</organism>
<proteinExistence type="predicted"/>
<dbReference type="EMBL" id="JAUTXU010000098">
    <property type="protein sequence ID" value="KAK3708793.1"/>
    <property type="molecule type" value="Genomic_DNA"/>
</dbReference>
<name>A0ACC3N2H7_9PEZI</name>
<accession>A0ACC3N2H7</accession>
<evidence type="ECO:0000313" key="2">
    <source>
        <dbReference type="Proteomes" id="UP001281147"/>
    </source>
</evidence>
<protein>
    <submittedName>
        <fullName evidence="1">Uncharacterized protein</fullName>
    </submittedName>
</protein>
<sequence>MKSFAELIRTTSHLDLDDIPLQEMNAKQHRQQQSQMIHLFDLPQELRDKIYDFYSFASPCREGPLKGYVKPAPPVPLRVCKRMLDELAPIYYAGLKEALIQHKVCLTLRTRILLSDRCFLLGWNLWTIDDRKSLHVWMRDAAEEENEIGWWADVTTLSPKGMVELDERSRKLASVRRVLSAVEALLNLERAKERKVERRLEAVRSRIGKRIEEVLFCAVGKLMLTESEGMQ</sequence>